<evidence type="ECO:0000313" key="6">
    <source>
        <dbReference type="Proteomes" id="UP001596208"/>
    </source>
</evidence>
<dbReference type="Proteomes" id="UP001596208">
    <property type="component" value="Unassembled WGS sequence"/>
</dbReference>
<dbReference type="Pfam" id="PF00550">
    <property type="entry name" value="PP-binding"/>
    <property type="match status" value="2"/>
</dbReference>
<protein>
    <submittedName>
        <fullName evidence="5">Non-ribosomal peptide synthetase</fullName>
    </submittedName>
</protein>
<evidence type="ECO:0000256" key="1">
    <source>
        <dbReference type="ARBA" id="ARBA00001957"/>
    </source>
</evidence>
<evidence type="ECO:0000313" key="5">
    <source>
        <dbReference type="EMBL" id="MFC5171880.1"/>
    </source>
</evidence>
<dbReference type="SUPFAM" id="SSF52777">
    <property type="entry name" value="CoA-dependent acyltransferases"/>
    <property type="match status" value="2"/>
</dbReference>
<proteinExistence type="predicted"/>
<dbReference type="CDD" id="cd19531">
    <property type="entry name" value="LCL_NRPS-like"/>
    <property type="match status" value="1"/>
</dbReference>
<accession>A0ABW0B3L4</accession>
<dbReference type="SMART" id="SM00823">
    <property type="entry name" value="PKS_PP"/>
    <property type="match status" value="2"/>
</dbReference>
<dbReference type="Pfam" id="PF13193">
    <property type="entry name" value="AMP-binding_C"/>
    <property type="match status" value="1"/>
</dbReference>
<dbReference type="InterPro" id="IPR025110">
    <property type="entry name" value="AMP-bd_C"/>
</dbReference>
<dbReference type="InterPro" id="IPR009081">
    <property type="entry name" value="PP-bd_ACP"/>
</dbReference>
<dbReference type="PROSITE" id="PS50075">
    <property type="entry name" value="CARRIER"/>
    <property type="match status" value="2"/>
</dbReference>
<dbReference type="NCBIfam" id="TIGR01733">
    <property type="entry name" value="AA-adenyl-dom"/>
    <property type="match status" value="1"/>
</dbReference>
<feature type="domain" description="Carrier" evidence="4">
    <location>
        <begin position="1"/>
        <end position="70"/>
    </location>
</feature>
<dbReference type="PANTHER" id="PTHR45527">
    <property type="entry name" value="NONRIBOSOMAL PEPTIDE SYNTHETASE"/>
    <property type="match status" value="1"/>
</dbReference>
<dbReference type="Pfam" id="PF00668">
    <property type="entry name" value="Condensation"/>
    <property type="match status" value="1"/>
</dbReference>
<evidence type="ECO:0000256" key="2">
    <source>
        <dbReference type="ARBA" id="ARBA00022450"/>
    </source>
</evidence>
<sequence length="1160" mass="126296">MDVVSDVWTAVLRTEIPGPDANFFALGGNSLQGARVIGRLREELGIRIPLSVLFEAQTLAQLATAVEGLREEAPGAAMTIESLGERPDGVFHAPTSFAQQRLWVDEHIQGPSSRYNIPVANEIVGPLDVAALETAVQTLADRHEIFRTTITAVDGIPEQVIQARIDLPLTVRDLRDEPEEKQEQVLADQLLASAQKPFDVERGPLLRVELYRLDEQWHVLLINLHHIITDVHSFELAMSELLELYAAAAGGTLPATEQPPVQYADFAAWQRRTIGGATLDRQLDYWKERLRGPLPVLDLPTDMPARETGMSRGGSVGIELPRAVSRRIRELSKENNATPFMTMFTLLNVLLSRYSGQTDIVVGIPSTSRDLPELETMLGCFLNTLALRSDLSGDPTLTGLLGDVRVRTLEAFAHQDVPYERVVNAISTDRSARQGPFRVMLAFQHELPAPELTGLTVTDVDLDLNLKAVKFDLVFRVVETEFTYRLALEYNTDLFAEEKAWRILEHLGVLAADAVASPAKRISELNILPDVERRQLEKWSTSACGPYPTDLFLHRLFEEQALSTPEADAVESGDERVSYRELDRRASRLAQELAARGIGTDDLVGLCANPSVDLMVGILGILKAGAAYVPIDPLSPVDRMSYVVADSGMKVLVTTPELRVQLPAGVLGNVDVVIAGGVGQAGPAGTSQAGAEGGVRESALHPSQLVYQMYTSGTTGNPKGVGLPHTAITPWIQWAQDARPMGPGTRVVHNLSYHFDWSVEQMFHALTSGACLVMLPREVRADGPATARFINERSIHLVYLTPTQMRFIADADIGMPTLRHVSMGGENLDADLVARTRKVVSSECQIWNEYGPTETAGAALVGRMGDEPVERSSMPLGELIANASCAVVDRWGNPQPIGVPGELWIGGDGVARGYRNRPALTAERFTPDPARPGRRLYRTGDLVRRLPNGEMEFLGRVDSQVKIRGVRVELEEIESVLRGHPDVTNAVVVLDSGRGLVAYAALTPGSELDDAALRAYLAPKLPIVMQPAVFMWLDAIPLSANGKVDRRRLPRPSAPPAAETVVVPPSTETEHTVAAAWADVLKLDVVNVQANFFEAGGDSFSLLEVVSRLRTELGLDIPVRSLVDTPTVATLAAHIDALRRTAPPGEAAGGSGDELQRAEI</sequence>
<dbReference type="CDD" id="cd05930">
    <property type="entry name" value="A_NRPS"/>
    <property type="match status" value="1"/>
</dbReference>
<dbReference type="InterPro" id="IPR010071">
    <property type="entry name" value="AA_adenyl_dom"/>
</dbReference>
<dbReference type="PROSITE" id="PS00012">
    <property type="entry name" value="PHOSPHOPANTETHEINE"/>
    <property type="match status" value="1"/>
</dbReference>
<dbReference type="InterPro" id="IPR042099">
    <property type="entry name" value="ANL_N_sf"/>
</dbReference>
<organism evidence="5 6">
    <name type="scientific">Streptomyces mutomycini</name>
    <dbReference type="NCBI Taxonomy" id="284036"/>
    <lineage>
        <taxon>Bacteria</taxon>
        <taxon>Bacillati</taxon>
        <taxon>Actinomycetota</taxon>
        <taxon>Actinomycetes</taxon>
        <taxon>Kitasatosporales</taxon>
        <taxon>Streptomycetaceae</taxon>
        <taxon>Streptomyces</taxon>
    </lineage>
</organism>
<name>A0ABW0B3L4_9ACTN</name>
<dbReference type="PANTHER" id="PTHR45527:SF1">
    <property type="entry name" value="FATTY ACID SYNTHASE"/>
    <property type="match status" value="1"/>
</dbReference>
<evidence type="ECO:0000259" key="4">
    <source>
        <dbReference type="PROSITE" id="PS50075"/>
    </source>
</evidence>
<dbReference type="Gene3D" id="3.30.300.30">
    <property type="match status" value="1"/>
</dbReference>
<evidence type="ECO:0000256" key="3">
    <source>
        <dbReference type="ARBA" id="ARBA00022553"/>
    </source>
</evidence>
<feature type="domain" description="Carrier" evidence="4">
    <location>
        <begin position="1064"/>
        <end position="1139"/>
    </location>
</feature>
<comment type="cofactor">
    <cofactor evidence="1">
        <name>pantetheine 4'-phosphate</name>
        <dbReference type="ChEBI" id="CHEBI:47942"/>
    </cofactor>
</comment>
<dbReference type="InterPro" id="IPR006162">
    <property type="entry name" value="Ppantetheine_attach_site"/>
</dbReference>
<dbReference type="InterPro" id="IPR036736">
    <property type="entry name" value="ACP-like_sf"/>
</dbReference>
<dbReference type="Gene3D" id="1.10.1200.10">
    <property type="entry name" value="ACP-like"/>
    <property type="match status" value="2"/>
</dbReference>
<dbReference type="InterPro" id="IPR020806">
    <property type="entry name" value="PKS_PP-bd"/>
</dbReference>
<dbReference type="Gene3D" id="3.30.559.10">
    <property type="entry name" value="Chloramphenicol acetyltransferase-like domain"/>
    <property type="match status" value="1"/>
</dbReference>
<dbReference type="InterPro" id="IPR045851">
    <property type="entry name" value="AMP-bd_C_sf"/>
</dbReference>
<dbReference type="Gene3D" id="3.40.50.12780">
    <property type="entry name" value="N-terminal domain of ligase-like"/>
    <property type="match status" value="1"/>
</dbReference>
<reference evidence="6" key="1">
    <citation type="journal article" date="2019" name="Int. J. Syst. Evol. Microbiol.">
        <title>The Global Catalogue of Microorganisms (GCM) 10K type strain sequencing project: providing services to taxonomists for standard genome sequencing and annotation.</title>
        <authorList>
            <consortium name="The Broad Institute Genomics Platform"/>
            <consortium name="The Broad Institute Genome Sequencing Center for Infectious Disease"/>
            <person name="Wu L."/>
            <person name="Ma J."/>
        </authorList>
    </citation>
    <scope>NUCLEOTIDE SEQUENCE [LARGE SCALE GENOMIC DNA]</scope>
    <source>
        <strain evidence="6">CGMCC 4.1721</strain>
    </source>
</reference>
<dbReference type="InterPro" id="IPR000873">
    <property type="entry name" value="AMP-dep_synth/lig_dom"/>
</dbReference>
<dbReference type="Pfam" id="PF00501">
    <property type="entry name" value="AMP-binding"/>
    <property type="match status" value="1"/>
</dbReference>
<dbReference type="SUPFAM" id="SSF47336">
    <property type="entry name" value="ACP-like"/>
    <property type="match status" value="2"/>
</dbReference>
<keyword evidence="2" id="KW-0596">Phosphopantetheine</keyword>
<dbReference type="InterPro" id="IPR001242">
    <property type="entry name" value="Condensation_dom"/>
</dbReference>
<dbReference type="SUPFAM" id="SSF56801">
    <property type="entry name" value="Acetyl-CoA synthetase-like"/>
    <property type="match status" value="1"/>
</dbReference>
<keyword evidence="3" id="KW-0597">Phosphoprotein</keyword>
<dbReference type="EMBL" id="JBHSKI010000006">
    <property type="protein sequence ID" value="MFC5171880.1"/>
    <property type="molecule type" value="Genomic_DNA"/>
</dbReference>
<keyword evidence="6" id="KW-1185">Reference proteome</keyword>
<dbReference type="InterPro" id="IPR023213">
    <property type="entry name" value="CAT-like_dom_sf"/>
</dbReference>
<comment type="caution">
    <text evidence="5">The sequence shown here is derived from an EMBL/GenBank/DDBJ whole genome shotgun (WGS) entry which is preliminary data.</text>
</comment>
<gene>
    <name evidence="5" type="ORF">ACFPRK_14905</name>
</gene>
<dbReference type="RefSeq" id="WP_065848067.1">
    <property type="nucleotide sequence ID" value="NZ_JBHSKI010000006.1"/>
</dbReference>
<dbReference type="Gene3D" id="3.30.559.30">
    <property type="entry name" value="Nonribosomal peptide synthetase, condensation domain"/>
    <property type="match status" value="1"/>
</dbReference>